<dbReference type="Proteomes" id="UP001339883">
    <property type="component" value="Unassembled WGS sequence"/>
</dbReference>
<comment type="caution">
    <text evidence="1">The sequence shown here is derived from an EMBL/GenBank/DDBJ whole genome shotgun (WGS) entry which is preliminary data.</text>
</comment>
<dbReference type="EMBL" id="VTDN01000010">
    <property type="protein sequence ID" value="MEB5477576.1"/>
    <property type="molecule type" value="Genomic_DNA"/>
</dbReference>
<dbReference type="InterPro" id="IPR006441">
    <property type="entry name" value="Phage_P2_GpN"/>
</dbReference>
<name>A0ABU6DVT5_9GAMM</name>
<gene>
    <name evidence="1" type="ORF">I2F25_11060</name>
</gene>
<sequence>MRIDTRTKFNKCMVQLAELNQTSSVESKFTVTPSVQQKLESKIQLSSAFLTKINVFLVNEQSASAIGLGISRPIASRTNTDSTDRQASDPSSLDERTYFCRKTDFDTAIKYQKLDQWAKFNDFYKRFSAQIQIRQALDRIMIGFNGTSYAANTDIVANPKLQDVNKGWLQKQREENPQRVLSTGKATQGKIIIGSTGDYKNLDALVMNIVDEMIDEVHQDNPDLVVLCNRKLQADKYFPLVNKDQNNSEKLAADIIISQKRMGNLPVYSVPFFPEGTILVTTFDNLSIYVQEGSRRRTVIDNPKRDQIENYESSNEDYFIEDLGLAVMAENIEVKDA</sequence>
<dbReference type="Pfam" id="PF05125">
    <property type="entry name" value="Phage_cap_P2"/>
    <property type="match status" value="1"/>
</dbReference>
<organism evidence="1 2">
    <name type="scientific">Acinetobacter pollinis</name>
    <dbReference type="NCBI Taxonomy" id="2605270"/>
    <lineage>
        <taxon>Bacteria</taxon>
        <taxon>Pseudomonadati</taxon>
        <taxon>Pseudomonadota</taxon>
        <taxon>Gammaproteobacteria</taxon>
        <taxon>Moraxellales</taxon>
        <taxon>Moraxellaceae</taxon>
        <taxon>Acinetobacter</taxon>
    </lineage>
</organism>
<protein>
    <submittedName>
        <fullName evidence="1">Phage major capsid protein, P2 family</fullName>
    </submittedName>
</protein>
<evidence type="ECO:0000313" key="2">
    <source>
        <dbReference type="Proteomes" id="UP001339883"/>
    </source>
</evidence>
<accession>A0ABU6DVT5</accession>
<keyword evidence="2" id="KW-1185">Reference proteome</keyword>
<reference evidence="1 2" key="1">
    <citation type="submission" date="2019-08" db="EMBL/GenBank/DDBJ databases">
        <title>Five species of Acinetobacter isolated from floral nectar and animal pollinators.</title>
        <authorList>
            <person name="Hendry T.A."/>
        </authorList>
    </citation>
    <scope>NUCLEOTIDE SEQUENCE [LARGE SCALE GENOMIC DNA]</scope>
    <source>
        <strain evidence="1 2">MD18.27</strain>
    </source>
</reference>
<dbReference type="NCBIfam" id="TIGR01551">
    <property type="entry name" value="major_capsid_P2"/>
    <property type="match status" value="1"/>
</dbReference>
<evidence type="ECO:0000313" key="1">
    <source>
        <dbReference type="EMBL" id="MEB5477576.1"/>
    </source>
</evidence>
<dbReference type="RefSeq" id="WP_325775960.1">
    <property type="nucleotide sequence ID" value="NZ_VTDN01000010.1"/>
</dbReference>
<proteinExistence type="predicted"/>